<protein>
    <submittedName>
        <fullName evidence="5">AMP-binding protein</fullName>
    </submittedName>
</protein>
<evidence type="ECO:0000259" key="4">
    <source>
        <dbReference type="Pfam" id="PF00501"/>
    </source>
</evidence>
<comment type="caution">
    <text evidence="5">The sequence shown here is derived from an EMBL/GenBank/DDBJ whole genome shotgun (WGS) entry which is preliminary data.</text>
</comment>
<dbReference type="Pfam" id="PF00501">
    <property type="entry name" value="AMP-binding"/>
    <property type="match status" value="1"/>
</dbReference>
<name>A0A9D1LZH4_9FIRM</name>
<evidence type="ECO:0000256" key="3">
    <source>
        <dbReference type="ARBA" id="ARBA00024484"/>
    </source>
</evidence>
<reference evidence="5" key="1">
    <citation type="submission" date="2020-10" db="EMBL/GenBank/DDBJ databases">
        <authorList>
            <person name="Gilroy R."/>
        </authorList>
    </citation>
    <scope>NUCLEOTIDE SEQUENCE</scope>
    <source>
        <strain evidence="5">CHK195-15760</strain>
    </source>
</reference>
<dbReference type="Gene3D" id="3.40.50.12780">
    <property type="entry name" value="N-terminal domain of ligase-like"/>
    <property type="match status" value="1"/>
</dbReference>
<organism evidence="5 6">
    <name type="scientific">Candidatus Merdicola faecigallinarum</name>
    <dbReference type="NCBI Taxonomy" id="2840862"/>
    <lineage>
        <taxon>Bacteria</taxon>
        <taxon>Bacillati</taxon>
        <taxon>Bacillota</taxon>
        <taxon>Clostridia</taxon>
        <taxon>Candidatus Merdicola</taxon>
    </lineage>
</organism>
<evidence type="ECO:0000313" key="5">
    <source>
        <dbReference type="EMBL" id="HIU51028.1"/>
    </source>
</evidence>
<keyword evidence="2" id="KW-0067">ATP-binding</keyword>
<dbReference type="InterPro" id="IPR042099">
    <property type="entry name" value="ANL_N_sf"/>
</dbReference>
<comment type="catalytic activity">
    <reaction evidence="3">
        <text>a long-chain fatty acid + ATP + CoA = a long-chain fatty acyl-CoA + AMP + diphosphate</text>
        <dbReference type="Rhea" id="RHEA:15421"/>
        <dbReference type="ChEBI" id="CHEBI:30616"/>
        <dbReference type="ChEBI" id="CHEBI:33019"/>
        <dbReference type="ChEBI" id="CHEBI:57287"/>
        <dbReference type="ChEBI" id="CHEBI:57560"/>
        <dbReference type="ChEBI" id="CHEBI:83139"/>
        <dbReference type="ChEBI" id="CHEBI:456215"/>
        <dbReference type="EC" id="6.2.1.3"/>
    </reaction>
    <physiologicalReaction direction="left-to-right" evidence="3">
        <dbReference type="Rhea" id="RHEA:15422"/>
    </physiologicalReaction>
</comment>
<dbReference type="Proteomes" id="UP000824093">
    <property type="component" value="Unassembled WGS sequence"/>
</dbReference>
<dbReference type="PANTHER" id="PTHR43272">
    <property type="entry name" value="LONG-CHAIN-FATTY-ACID--COA LIGASE"/>
    <property type="match status" value="1"/>
</dbReference>
<dbReference type="InterPro" id="IPR045851">
    <property type="entry name" value="AMP-bd_C_sf"/>
</dbReference>
<dbReference type="GO" id="GO:0004467">
    <property type="term" value="F:long-chain fatty acid-CoA ligase activity"/>
    <property type="evidence" value="ECO:0007669"/>
    <property type="project" value="UniProtKB-EC"/>
</dbReference>
<dbReference type="InterPro" id="IPR000873">
    <property type="entry name" value="AMP-dep_synth/lig_dom"/>
</dbReference>
<dbReference type="Gene3D" id="3.30.300.30">
    <property type="match status" value="1"/>
</dbReference>
<dbReference type="PANTHER" id="PTHR43272:SF33">
    <property type="entry name" value="AMP-BINDING DOMAIN-CONTAINING PROTEIN-RELATED"/>
    <property type="match status" value="1"/>
</dbReference>
<dbReference type="GO" id="GO:0005524">
    <property type="term" value="F:ATP binding"/>
    <property type="evidence" value="ECO:0007669"/>
    <property type="project" value="UniProtKB-KW"/>
</dbReference>
<gene>
    <name evidence="5" type="ORF">IAB70_00110</name>
</gene>
<sequence>MRILKDFKIPNFKFPKMKMDGIENIEEVKIDYEKAKKDTEQKKADKKNYPGTNYQTIKEVFLESTEKYKDKEFVLEKYDHKEPYTKITYGKFREDVIGLGTGLTNVLNLKNERIIIIGETTYQWYISYMAMLCGVGIAVPIDKELPVNEIENVIKRSKAAAVIYSPKKKDEIKKVKDNLPFVKYFIQMYSDEELSGRDIGLNTVLNQGKDLVDKGDNSYLEIEIDPDEFKVLIFTSGTTSNSKGVMLCNRNLAENINAVGPYVKIYPSDRFFSVLPLHHTYESTIGFLLPMAKGSSIAICEGLKYIVPNLHESKPTAMLAVPLLIESLHKKINATIEKSGKAGLVNSMIHVTNALKSVGVDIKKKVFKEIYDNLGGELRIIVSAAAPIDPKVGKWVQDIGIMFLQGYGLTETAPIAALTPDFDPRVGSAGKAVVCDEIKIDSPNEKGEGEVWIKGGTVMLGYYEDEEATKEVMHDGWFNSGDIGYLDKDGFLYITGRSKNVIVTQNGKNIYPEEIEIMLGKIPEISECMVYGKEVEGEKELLISVKVIPNYEKIEELHGKDLKEEEIKKIIWEEIKKVNKQLTSYKAIKNLEIKHDEFEKTTTMKIKRYAELKKDKEAKKN</sequence>
<dbReference type="AlphaFoldDB" id="A0A9D1LZH4"/>
<dbReference type="PROSITE" id="PS00455">
    <property type="entry name" value="AMP_BINDING"/>
    <property type="match status" value="1"/>
</dbReference>
<feature type="domain" description="AMP-dependent synthetase/ligase" evidence="4">
    <location>
        <begin position="63"/>
        <end position="463"/>
    </location>
</feature>
<dbReference type="Pfam" id="PF23562">
    <property type="entry name" value="AMP-binding_C_3"/>
    <property type="match status" value="1"/>
</dbReference>
<dbReference type="SUPFAM" id="SSF56801">
    <property type="entry name" value="Acetyl-CoA synthetase-like"/>
    <property type="match status" value="1"/>
</dbReference>
<keyword evidence="1" id="KW-0547">Nucleotide-binding</keyword>
<reference evidence="5" key="2">
    <citation type="journal article" date="2021" name="PeerJ">
        <title>Extensive microbial diversity within the chicken gut microbiome revealed by metagenomics and culture.</title>
        <authorList>
            <person name="Gilroy R."/>
            <person name="Ravi A."/>
            <person name="Getino M."/>
            <person name="Pursley I."/>
            <person name="Horton D.L."/>
            <person name="Alikhan N.F."/>
            <person name="Baker D."/>
            <person name="Gharbi K."/>
            <person name="Hall N."/>
            <person name="Watson M."/>
            <person name="Adriaenssens E.M."/>
            <person name="Foster-Nyarko E."/>
            <person name="Jarju S."/>
            <person name="Secka A."/>
            <person name="Antonio M."/>
            <person name="Oren A."/>
            <person name="Chaudhuri R.R."/>
            <person name="La Ragione R."/>
            <person name="Hildebrand F."/>
            <person name="Pallen M.J."/>
        </authorList>
    </citation>
    <scope>NUCLEOTIDE SEQUENCE</scope>
    <source>
        <strain evidence="5">CHK195-15760</strain>
    </source>
</reference>
<proteinExistence type="predicted"/>
<evidence type="ECO:0000313" key="6">
    <source>
        <dbReference type="Proteomes" id="UP000824093"/>
    </source>
</evidence>
<dbReference type="GO" id="GO:0016020">
    <property type="term" value="C:membrane"/>
    <property type="evidence" value="ECO:0007669"/>
    <property type="project" value="TreeGrafter"/>
</dbReference>
<evidence type="ECO:0000256" key="2">
    <source>
        <dbReference type="ARBA" id="ARBA00022840"/>
    </source>
</evidence>
<dbReference type="EMBL" id="DVNH01000002">
    <property type="protein sequence ID" value="HIU51028.1"/>
    <property type="molecule type" value="Genomic_DNA"/>
</dbReference>
<accession>A0A9D1LZH4</accession>
<evidence type="ECO:0000256" key="1">
    <source>
        <dbReference type="ARBA" id="ARBA00022741"/>
    </source>
</evidence>
<dbReference type="InterPro" id="IPR020845">
    <property type="entry name" value="AMP-binding_CS"/>
</dbReference>